<comment type="caution">
    <text evidence="4">The sequence shown here is derived from an EMBL/GenBank/DDBJ whole genome shotgun (WGS) entry which is preliminary data.</text>
</comment>
<evidence type="ECO:0000313" key="5">
    <source>
        <dbReference type="Proteomes" id="UP001500394"/>
    </source>
</evidence>
<reference evidence="5" key="1">
    <citation type="journal article" date="2019" name="Int. J. Syst. Evol. Microbiol.">
        <title>The Global Catalogue of Microorganisms (GCM) 10K type strain sequencing project: providing services to taxonomists for standard genome sequencing and annotation.</title>
        <authorList>
            <consortium name="The Broad Institute Genomics Platform"/>
            <consortium name="The Broad Institute Genome Sequencing Center for Infectious Disease"/>
            <person name="Wu L."/>
            <person name="Ma J."/>
        </authorList>
    </citation>
    <scope>NUCLEOTIDE SEQUENCE [LARGE SCALE GENOMIC DNA]</scope>
    <source>
        <strain evidence="5">JCM 17858</strain>
    </source>
</reference>
<gene>
    <name evidence="4" type="ORF">GCM10023173_18800</name>
</gene>
<feature type="domain" description="Insertion element IS150 protein InsJ-like helix-turn-helix" evidence="3">
    <location>
        <begin position="66"/>
        <end position="119"/>
    </location>
</feature>
<dbReference type="PANTHER" id="PTHR33795:SF1">
    <property type="entry name" value="INSERTION ELEMENT IS150 PROTEIN INSJ"/>
    <property type="match status" value="1"/>
</dbReference>
<evidence type="ECO:0000259" key="3">
    <source>
        <dbReference type="Pfam" id="PF13518"/>
    </source>
</evidence>
<dbReference type="InterPro" id="IPR055247">
    <property type="entry name" value="InsJ-like_HTH"/>
</dbReference>
<protein>
    <recommendedName>
        <fullName evidence="3">Insertion element IS150 protein InsJ-like helix-turn-helix domain-containing protein</fullName>
    </recommendedName>
</protein>
<keyword evidence="5" id="KW-1185">Reference proteome</keyword>
<accession>A0ABP8R4J2</accession>
<dbReference type="Pfam" id="PF13518">
    <property type="entry name" value="HTH_28"/>
    <property type="match status" value="2"/>
</dbReference>
<sequence>MVKYKKHKSDFKLRLVKDYQRGASIHGLSNQWGVSSSQIRKWIDQYNSLGPQGLSRKPYRKYTKEFKVTVVQAYLKKELSLRDCCLHFSIPSIGIVSSWVRIYEHLGEDGLNSRQRGRKTMKGNNPKRPAKPLTRLEELEKENLYLRAENELLKKLDALAQKKVTPQKKKH</sequence>
<evidence type="ECO:0000313" key="4">
    <source>
        <dbReference type="EMBL" id="GAA4517831.1"/>
    </source>
</evidence>
<dbReference type="SUPFAM" id="SSF46689">
    <property type="entry name" value="Homeodomain-like"/>
    <property type="match status" value="2"/>
</dbReference>
<dbReference type="InterPro" id="IPR036388">
    <property type="entry name" value="WH-like_DNA-bd_sf"/>
</dbReference>
<dbReference type="EMBL" id="BAABGR010000028">
    <property type="protein sequence ID" value="GAA4517831.1"/>
    <property type="molecule type" value="Genomic_DNA"/>
</dbReference>
<name>A0ABP8R4J2_9SPHI</name>
<dbReference type="RefSeq" id="WP_345067855.1">
    <property type="nucleotide sequence ID" value="NZ_BAABGR010000028.1"/>
</dbReference>
<comment type="similarity">
    <text evidence="1">Belongs to the IS150/IS1296 orfA family.</text>
</comment>
<dbReference type="Proteomes" id="UP001500394">
    <property type="component" value="Unassembled WGS sequence"/>
</dbReference>
<dbReference type="Gene3D" id="1.10.10.10">
    <property type="entry name" value="Winged helix-like DNA-binding domain superfamily/Winged helix DNA-binding domain"/>
    <property type="match status" value="2"/>
</dbReference>
<feature type="region of interest" description="Disordered" evidence="2">
    <location>
        <begin position="112"/>
        <end position="133"/>
    </location>
</feature>
<dbReference type="PANTHER" id="PTHR33795">
    <property type="entry name" value="INSERTION ELEMENT IS150 PROTEIN INSJ"/>
    <property type="match status" value="1"/>
</dbReference>
<evidence type="ECO:0000256" key="2">
    <source>
        <dbReference type="SAM" id="MobiDB-lite"/>
    </source>
</evidence>
<evidence type="ECO:0000256" key="1">
    <source>
        <dbReference type="ARBA" id="ARBA00038232"/>
    </source>
</evidence>
<dbReference type="InterPro" id="IPR009057">
    <property type="entry name" value="Homeodomain-like_sf"/>
</dbReference>
<proteinExistence type="inferred from homology"/>
<organism evidence="4 5">
    <name type="scientific">Sphingobacterium thermophilum</name>
    <dbReference type="NCBI Taxonomy" id="768534"/>
    <lineage>
        <taxon>Bacteria</taxon>
        <taxon>Pseudomonadati</taxon>
        <taxon>Bacteroidota</taxon>
        <taxon>Sphingobacteriia</taxon>
        <taxon>Sphingobacteriales</taxon>
        <taxon>Sphingobacteriaceae</taxon>
        <taxon>Sphingobacterium</taxon>
    </lineage>
</organism>
<feature type="domain" description="Insertion element IS150 protein InsJ-like helix-turn-helix" evidence="3">
    <location>
        <begin position="11"/>
        <end position="61"/>
    </location>
</feature>
<dbReference type="InterPro" id="IPR052057">
    <property type="entry name" value="IS150/IS1296_orfA-like"/>
</dbReference>